<dbReference type="InParanoid" id="B9IC50"/>
<organism evidence="1 2">
    <name type="scientific">Populus trichocarpa</name>
    <name type="common">Western balsam poplar</name>
    <name type="synonym">Populus balsamifera subsp. trichocarpa</name>
    <dbReference type="NCBI Taxonomy" id="3694"/>
    <lineage>
        <taxon>Eukaryota</taxon>
        <taxon>Viridiplantae</taxon>
        <taxon>Streptophyta</taxon>
        <taxon>Embryophyta</taxon>
        <taxon>Tracheophyta</taxon>
        <taxon>Spermatophyta</taxon>
        <taxon>Magnoliopsida</taxon>
        <taxon>eudicotyledons</taxon>
        <taxon>Gunneridae</taxon>
        <taxon>Pentapetalae</taxon>
        <taxon>rosids</taxon>
        <taxon>fabids</taxon>
        <taxon>Malpighiales</taxon>
        <taxon>Salicaceae</taxon>
        <taxon>Saliceae</taxon>
        <taxon>Populus</taxon>
    </lineage>
</organism>
<accession>B9IC50</accession>
<dbReference type="STRING" id="3694.B9IC50"/>
<gene>
    <name evidence="1" type="ORF">POPTR_014G074800</name>
</gene>
<dbReference type="AlphaFoldDB" id="B9IC50"/>
<proteinExistence type="predicted"/>
<dbReference type="PANTHER" id="PTHR13255">
    <property type="entry name" value="ATAXIN-10"/>
    <property type="match status" value="1"/>
</dbReference>
<dbReference type="PANTHER" id="PTHR13255:SF0">
    <property type="entry name" value="ATAXIN-10"/>
    <property type="match status" value="1"/>
</dbReference>
<sequence length="308" mass="33987">MGEEVPTQIFTEGSKTAAGRADLSSKNFLSVVLQLITQSWHYPSCHEYAVLFLKLQRNLCAGIVVSQVLAIVSLAGKEHQHAIWGGLFHHVFPMIAKVRSRETCDPICIIIYACCDESPELVSESLWGSRSRFDQAYLLNLLSNISSDRLKEITIPHDFALSLFGVFKESVDPLTLLHGAKLDFLQDRSAVVDLLGYSLTILRDMSHAGLLHNLETPAIIRIVMKQADNLETTTTCTPEFCPYTGFRRDMVAVTEESMSKMGVGHSKNKQAIAESDLQGSVNVPELAGLSLGMEIDQKTQHAVLVNVS</sequence>
<dbReference type="eggNOG" id="KOG2676">
    <property type="taxonomic scope" value="Eukaryota"/>
</dbReference>
<dbReference type="InterPro" id="IPR051374">
    <property type="entry name" value="Ataxin-10/CTR86_families"/>
</dbReference>
<evidence type="ECO:0000313" key="1">
    <source>
        <dbReference type="EMBL" id="PNT03515.1"/>
    </source>
</evidence>
<protein>
    <submittedName>
        <fullName evidence="1">Uncharacterized protein</fullName>
    </submittedName>
</protein>
<dbReference type="GO" id="GO:0005829">
    <property type="term" value="C:cytosol"/>
    <property type="evidence" value="ECO:0000318"/>
    <property type="project" value="GO_Central"/>
</dbReference>
<reference evidence="1 2" key="1">
    <citation type="journal article" date="2006" name="Science">
        <title>The genome of black cottonwood, Populus trichocarpa (Torr. &amp; Gray).</title>
        <authorList>
            <person name="Tuskan G.A."/>
            <person name="Difazio S."/>
            <person name="Jansson S."/>
            <person name="Bohlmann J."/>
            <person name="Grigoriev I."/>
            <person name="Hellsten U."/>
            <person name="Putnam N."/>
            <person name="Ralph S."/>
            <person name="Rombauts S."/>
            <person name="Salamov A."/>
            <person name="Schein J."/>
            <person name="Sterck L."/>
            <person name="Aerts A."/>
            <person name="Bhalerao R.R."/>
            <person name="Bhalerao R.P."/>
            <person name="Blaudez D."/>
            <person name="Boerjan W."/>
            <person name="Brun A."/>
            <person name="Brunner A."/>
            <person name="Busov V."/>
            <person name="Campbell M."/>
            <person name="Carlson J."/>
            <person name="Chalot M."/>
            <person name="Chapman J."/>
            <person name="Chen G.L."/>
            <person name="Cooper D."/>
            <person name="Coutinho P.M."/>
            <person name="Couturier J."/>
            <person name="Covert S."/>
            <person name="Cronk Q."/>
            <person name="Cunningham R."/>
            <person name="Davis J."/>
            <person name="Degroeve S."/>
            <person name="Dejardin A."/>
            <person name="Depamphilis C."/>
            <person name="Detter J."/>
            <person name="Dirks B."/>
            <person name="Dubchak I."/>
            <person name="Duplessis S."/>
            <person name="Ehlting J."/>
            <person name="Ellis B."/>
            <person name="Gendler K."/>
            <person name="Goodstein D."/>
            <person name="Gribskov M."/>
            <person name="Grimwood J."/>
            <person name="Groover A."/>
            <person name="Gunter L."/>
            <person name="Hamberger B."/>
            <person name="Heinze B."/>
            <person name="Helariutta Y."/>
            <person name="Henrissat B."/>
            <person name="Holligan D."/>
            <person name="Holt R."/>
            <person name="Huang W."/>
            <person name="Islam-Faridi N."/>
            <person name="Jones S."/>
            <person name="Jones-Rhoades M."/>
            <person name="Jorgensen R."/>
            <person name="Joshi C."/>
            <person name="Kangasjarvi J."/>
            <person name="Karlsson J."/>
            <person name="Kelleher C."/>
            <person name="Kirkpatrick R."/>
            <person name="Kirst M."/>
            <person name="Kohler A."/>
            <person name="Kalluri U."/>
            <person name="Larimer F."/>
            <person name="Leebens-Mack J."/>
            <person name="Leple J.C."/>
            <person name="Locascio P."/>
            <person name="Lou Y."/>
            <person name="Lucas S."/>
            <person name="Martin F."/>
            <person name="Montanini B."/>
            <person name="Napoli C."/>
            <person name="Nelson D.R."/>
            <person name="Nelson C."/>
            <person name="Nieminen K."/>
            <person name="Nilsson O."/>
            <person name="Pereda V."/>
            <person name="Peter G."/>
            <person name="Philippe R."/>
            <person name="Pilate G."/>
            <person name="Poliakov A."/>
            <person name="Razumovskaya J."/>
            <person name="Richardson P."/>
            <person name="Rinaldi C."/>
            <person name="Ritland K."/>
            <person name="Rouze P."/>
            <person name="Ryaboy D."/>
            <person name="Schmutz J."/>
            <person name="Schrader J."/>
            <person name="Segerman B."/>
            <person name="Shin H."/>
            <person name="Siddiqui A."/>
            <person name="Sterky F."/>
            <person name="Terry A."/>
            <person name="Tsai C.J."/>
            <person name="Uberbacher E."/>
            <person name="Unneberg P."/>
            <person name="Vahala J."/>
            <person name="Wall K."/>
            <person name="Wessler S."/>
            <person name="Yang G."/>
            <person name="Yin T."/>
            <person name="Douglas C."/>
            <person name="Marra M."/>
            <person name="Sandberg G."/>
            <person name="Van de Peer Y."/>
            <person name="Rokhsar D."/>
        </authorList>
    </citation>
    <scope>NUCLEOTIDE SEQUENCE [LARGE SCALE GENOMIC DNA]</scope>
    <source>
        <strain evidence="2">cv. Nisqually</strain>
    </source>
</reference>
<name>B9IC50_POPTR</name>
<evidence type="ECO:0000313" key="2">
    <source>
        <dbReference type="Proteomes" id="UP000006729"/>
    </source>
</evidence>
<dbReference type="HOGENOM" id="CLU_904299_0_0_1"/>
<dbReference type="EMBL" id="CM009303">
    <property type="protein sequence ID" value="PNT03515.1"/>
    <property type="molecule type" value="Genomic_DNA"/>
</dbReference>
<keyword evidence="2" id="KW-1185">Reference proteome</keyword>
<dbReference type="Proteomes" id="UP000006729">
    <property type="component" value="Chromosome 14"/>
</dbReference>